<gene>
    <name evidence="1" type="ORF">MBAV_005566</name>
</gene>
<protein>
    <submittedName>
        <fullName evidence="1">Uncharacterized protein</fullName>
    </submittedName>
</protein>
<comment type="caution">
    <text evidence="1">The sequence shown here is derived from an EMBL/GenBank/DDBJ whole genome shotgun (WGS) entry which is preliminary data.</text>
</comment>
<dbReference type="AlphaFoldDB" id="A0A0F3GK11"/>
<keyword evidence="2" id="KW-1185">Reference proteome</keyword>
<proteinExistence type="predicted"/>
<dbReference type="Proteomes" id="UP000033423">
    <property type="component" value="Unassembled WGS sequence"/>
</dbReference>
<evidence type="ECO:0000313" key="1">
    <source>
        <dbReference type="EMBL" id="KJU82241.1"/>
    </source>
</evidence>
<accession>A0A0F3GK11</accession>
<dbReference type="EMBL" id="LACI01002389">
    <property type="protein sequence ID" value="KJU82241.1"/>
    <property type="molecule type" value="Genomic_DNA"/>
</dbReference>
<organism evidence="1 2">
    <name type="scientific">Candidatus Magnetobacterium bavaricum</name>
    <dbReference type="NCBI Taxonomy" id="29290"/>
    <lineage>
        <taxon>Bacteria</taxon>
        <taxon>Pseudomonadati</taxon>
        <taxon>Nitrospirota</taxon>
        <taxon>Thermodesulfovibrionia</taxon>
        <taxon>Thermodesulfovibrionales</taxon>
        <taxon>Candidatus Magnetobacteriaceae</taxon>
        <taxon>Candidatus Magnetobacterium</taxon>
    </lineage>
</organism>
<evidence type="ECO:0000313" key="2">
    <source>
        <dbReference type="Proteomes" id="UP000033423"/>
    </source>
</evidence>
<reference evidence="1 2" key="1">
    <citation type="submission" date="2015-02" db="EMBL/GenBank/DDBJ databases">
        <title>Single-cell genomics of uncultivated deep-branching MTB reveals a conserved set of magnetosome genes.</title>
        <authorList>
            <person name="Kolinko S."/>
            <person name="Richter M."/>
            <person name="Glockner F.O."/>
            <person name="Brachmann A."/>
            <person name="Schuler D."/>
        </authorList>
    </citation>
    <scope>NUCLEOTIDE SEQUENCE [LARGE SCALE GENOMIC DNA]</scope>
    <source>
        <strain evidence="1">TM-1</strain>
    </source>
</reference>
<name>A0A0F3GK11_9BACT</name>
<sequence>MRFCNRPLLLCICTGALLRCRLRQRLPSCRSISPLTLRRLLSHPGRLRQSCLCRYYQHCP</sequence>